<organism evidence="2">
    <name type="scientific">Anguilla anguilla</name>
    <name type="common">European freshwater eel</name>
    <name type="synonym">Muraena anguilla</name>
    <dbReference type="NCBI Taxonomy" id="7936"/>
    <lineage>
        <taxon>Eukaryota</taxon>
        <taxon>Metazoa</taxon>
        <taxon>Chordata</taxon>
        <taxon>Craniata</taxon>
        <taxon>Vertebrata</taxon>
        <taxon>Euteleostomi</taxon>
        <taxon>Actinopterygii</taxon>
        <taxon>Neopterygii</taxon>
        <taxon>Teleostei</taxon>
        <taxon>Anguilliformes</taxon>
        <taxon>Anguillidae</taxon>
        <taxon>Anguilla</taxon>
    </lineage>
</organism>
<keyword evidence="1" id="KW-0732">Signal</keyword>
<accession>A0A0E9WIB2</accession>
<feature type="chain" id="PRO_5002434834" evidence="1">
    <location>
        <begin position="24"/>
        <end position="57"/>
    </location>
</feature>
<reference evidence="2" key="1">
    <citation type="submission" date="2014-11" db="EMBL/GenBank/DDBJ databases">
        <authorList>
            <person name="Amaro Gonzalez C."/>
        </authorList>
    </citation>
    <scope>NUCLEOTIDE SEQUENCE</scope>
</reference>
<protein>
    <submittedName>
        <fullName evidence="2">Uncharacterized protein</fullName>
    </submittedName>
</protein>
<feature type="signal peptide" evidence="1">
    <location>
        <begin position="1"/>
        <end position="23"/>
    </location>
</feature>
<evidence type="ECO:0000313" key="2">
    <source>
        <dbReference type="EMBL" id="JAH90102.1"/>
    </source>
</evidence>
<reference evidence="2" key="2">
    <citation type="journal article" date="2015" name="Fish Shellfish Immunol.">
        <title>Early steps in the European eel (Anguilla anguilla)-Vibrio vulnificus interaction in the gills: Role of the RtxA13 toxin.</title>
        <authorList>
            <person name="Callol A."/>
            <person name="Pajuelo D."/>
            <person name="Ebbesson L."/>
            <person name="Teles M."/>
            <person name="MacKenzie S."/>
            <person name="Amaro C."/>
        </authorList>
    </citation>
    <scope>NUCLEOTIDE SEQUENCE</scope>
</reference>
<name>A0A0E9WIB2_ANGAN</name>
<sequence length="57" mass="6588">MCMRCWNWDSVTRCLLRLNAVLLHDLPTKTPACTPELLCADRITPRCNVAHRFQDST</sequence>
<dbReference type="AlphaFoldDB" id="A0A0E9WIB2"/>
<dbReference type="EMBL" id="GBXM01018475">
    <property type="protein sequence ID" value="JAH90102.1"/>
    <property type="molecule type" value="Transcribed_RNA"/>
</dbReference>
<evidence type="ECO:0000256" key="1">
    <source>
        <dbReference type="SAM" id="SignalP"/>
    </source>
</evidence>
<proteinExistence type="predicted"/>